<keyword evidence="1" id="KW-1133">Transmembrane helix</keyword>
<feature type="transmembrane region" description="Helical" evidence="1">
    <location>
        <begin position="95"/>
        <end position="113"/>
    </location>
</feature>
<feature type="transmembrane region" description="Helical" evidence="1">
    <location>
        <begin position="46"/>
        <end position="64"/>
    </location>
</feature>
<name>T1K0H4_TETUR</name>
<sequence length="127" mass="14061">MATQTTIYQCIKWTIVVLSVTNMAALTIAVINTITRETVPLDWDRIISIGLTFIILLIPVIGAWKQNYMFLILGGIALVLSIIYSAMGLKSATELHLLMALLTVVTFAYAILIRKRDASLINSNDSF</sequence>
<dbReference type="Proteomes" id="UP000015104">
    <property type="component" value="Unassembled WGS sequence"/>
</dbReference>
<reference evidence="3" key="1">
    <citation type="submission" date="2011-08" db="EMBL/GenBank/DDBJ databases">
        <authorList>
            <person name="Rombauts S."/>
        </authorList>
    </citation>
    <scope>NUCLEOTIDE SEQUENCE</scope>
    <source>
        <strain evidence="3">London</strain>
    </source>
</reference>
<dbReference type="EnsemblMetazoa" id="tetur03g07790.1">
    <property type="protein sequence ID" value="tetur03g07790.1"/>
    <property type="gene ID" value="tetur03g07790"/>
</dbReference>
<proteinExistence type="predicted"/>
<keyword evidence="1" id="KW-0812">Transmembrane</keyword>
<reference evidence="2" key="2">
    <citation type="submission" date="2015-06" db="UniProtKB">
        <authorList>
            <consortium name="EnsemblMetazoa"/>
        </authorList>
    </citation>
    <scope>IDENTIFICATION</scope>
</reference>
<feature type="transmembrane region" description="Helical" evidence="1">
    <location>
        <begin position="71"/>
        <end position="89"/>
    </location>
</feature>
<protein>
    <submittedName>
        <fullName evidence="2">Uncharacterized protein</fullName>
    </submittedName>
</protein>
<keyword evidence="3" id="KW-1185">Reference proteome</keyword>
<keyword evidence="1" id="KW-0472">Membrane</keyword>
<dbReference type="HOGENOM" id="CLU_1973320_0_0_1"/>
<evidence type="ECO:0000313" key="2">
    <source>
        <dbReference type="EnsemblMetazoa" id="tetur03g07790.1"/>
    </source>
</evidence>
<organism evidence="2 3">
    <name type="scientific">Tetranychus urticae</name>
    <name type="common">Two-spotted spider mite</name>
    <dbReference type="NCBI Taxonomy" id="32264"/>
    <lineage>
        <taxon>Eukaryota</taxon>
        <taxon>Metazoa</taxon>
        <taxon>Ecdysozoa</taxon>
        <taxon>Arthropoda</taxon>
        <taxon>Chelicerata</taxon>
        <taxon>Arachnida</taxon>
        <taxon>Acari</taxon>
        <taxon>Acariformes</taxon>
        <taxon>Trombidiformes</taxon>
        <taxon>Prostigmata</taxon>
        <taxon>Eleutherengona</taxon>
        <taxon>Raphignathae</taxon>
        <taxon>Tetranychoidea</taxon>
        <taxon>Tetranychidae</taxon>
        <taxon>Tetranychus</taxon>
    </lineage>
</organism>
<dbReference type="EMBL" id="CAEY01001142">
    <property type="status" value="NOT_ANNOTATED_CDS"/>
    <property type="molecule type" value="Genomic_DNA"/>
</dbReference>
<feature type="transmembrane region" description="Helical" evidence="1">
    <location>
        <begin position="12"/>
        <end position="34"/>
    </location>
</feature>
<accession>T1K0H4</accession>
<evidence type="ECO:0000313" key="3">
    <source>
        <dbReference type="Proteomes" id="UP000015104"/>
    </source>
</evidence>
<dbReference type="AlphaFoldDB" id="T1K0H4"/>
<evidence type="ECO:0000256" key="1">
    <source>
        <dbReference type="SAM" id="Phobius"/>
    </source>
</evidence>